<evidence type="ECO:0000313" key="3">
    <source>
        <dbReference type="Proteomes" id="UP000274822"/>
    </source>
</evidence>
<organism evidence="2 3">
    <name type="scientific">Jimgerdemannia flammicorona</name>
    <dbReference type="NCBI Taxonomy" id="994334"/>
    <lineage>
        <taxon>Eukaryota</taxon>
        <taxon>Fungi</taxon>
        <taxon>Fungi incertae sedis</taxon>
        <taxon>Mucoromycota</taxon>
        <taxon>Mucoromycotina</taxon>
        <taxon>Endogonomycetes</taxon>
        <taxon>Endogonales</taxon>
        <taxon>Endogonaceae</taxon>
        <taxon>Jimgerdemannia</taxon>
    </lineage>
</organism>
<feature type="region of interest" description="Disordered" evidence="1">
    <location>
        <begin position="1"/>
        <end position="43"/>
    </location>
</feature>
<dbReference type="AlphaFoldDB" id="A0A433QUX9"/>
<evidence type="ECO:0000256" key="1">
    <source>
        <dbReference type="SAM" id="MobiDB-lite"/>
    </source>
</evidence>
<name>A0A433QUX9_9FUNG</name>
<comment type="caution">
    <text evidence="2">The sequence shown here is derived from an EMBL/GenBank/DDBJ whole genome shotgun (WGS) entry which is preliminary data.</text>
</comment>
<evidence type="ECO:0000313" key="2">
    <source>
        <dbReference type="EMBL" id="RUS33566.1"/>
    </source>
</evidence>
<sequence length="115" mass="12800">MKLEGTISPNVGPTTGAPSFNAATTSKTSHRRHLCASLQQQQPQPSLPFLYAPVSAVPLGFRTICAGARPRLYVTFRDIRNESKIAWTPEYFIQQYGALSLTARLERRSPVRKIL</sequence>
<keyword evidence="3" id="KW-1185">Reference proteome</keyword>
<dbReference type="Proteomes" id="UP000274822">
    <property type="component" value="Unassembled WGS sequence"/>
</dbReference>
<proteinExistence type="predicted"/>
<feature type="compositionally biased region" description="Polar residues" evidence="1">
    <location>
        <begin position="7"/>
        <end position="27"/>
    </location>
</feature>
<gene>
    <name evidence="2" type="ORF">BC938DRAFT_471092</name>
</gene>
<accession>A0A433QUX9</accession>
<dbReference type="EMBL" id="RBNJ01001101">
    <property type="protein sequence ID" value="RUS33566.1"/>
    <property type="molecule type" value="Genomic_DNA"/>
</dbReference>
<protein>
    <submittedName>
        <fullName evidence="2">Uncharacterized protein</fullName>
    </submittedName>
</protein>
<reference evidence="2 3" key="1">
    <citation type="journal article" date="2018" name="New Phytol.">
        <title>Phylogenomics of Endogonaceae and evolution of mycorrhizas within Mucoromycota.</title>
        <authorList>
            <person name="Chang Y."/>
            <person name="Desiro A."/>
            <person name="Na H."/>
            <person name="Sandor L."/>
            <person name="Lipzen A."/>
            <person name="Clum A."/>
            <person name="Barry K."/>
            <person name="Grigoriev I.V."/>
            <person name="Martin F.M."/>
            <person name="Stajich J.E."/>
            <person name="Smith M.E."/>
            <person name="Bonito G."/>
            <person name="Spatafora J.W."/>
        </authorList>
    </citation>
    <scope>NUCLEOTIDE SEQUENCE [LARGE SCALE GENOMIC DNA]</scope>
    <source>
        <strain evidence="2 3">AD002</strain>
    </source>
</reference>